<keyword evidence="3" id="KW-1185">Reference proteome</keyword>
<feature type="transmembrane region" description="Helical" evidence="1">
    <location>
        <begin position="47"/>
        <end position="70"/>
    </location>
</feature>
<protein>
    <submittedName>
        <fullName evidence="2">Uncharacterized protein</fullName>
    </submittedName>
</protein>
<comment type="caution">
    <text evidence="2">The sequence shown here is derived from an EMBL/GenBank/DDBJ whole genome shotgun (WGS) entry which is preliminary data.</text>
</comment>
<name>A0A2A4CSV1_9RHOB</name>
<proteinExistence type="predicted"/>
<evidence type="ECO:0000256" key="1">
    <source>
        <dbReference type="SAM" id="Phobius"/>
    </source>
</evidence>
<dbReference type="AlphaFoldDB" id="A0A2A4CSV1"/>
<accession>A0A2A4CSV1</accession>
<feature type="transmembrane region" description="Helical" evidence="1">
    <location>
        <begin position="6"/>
        <end position="27"/>
    </location>
</feature>
<dbReference type="Proteomes" id="UP000243507">
    <property type="component" value="Unassembled WGS sequence"/>
</dbReference>
<sequence length="71" mass="7603">MQILIWIGAVVTLVGLAVILWSILEIVKAKRAGLDDETLRARLQRAVTVNLGAFFLSALGLIMVVAGIMLG</sequence>
<dbReference type="RefSeq" id="WP_096432213.1">
    <property type="nucleotide sequence ID" value="NZ_NTJD01000003.1"/>
</dbReference>
<keyword evidence="1" id="KW-0812">Transmembrane</keyword>
<organism evidence="2 3">
    <name type="scientific">Pseudothioclava arenosa</name>
    <dbReference type="NCBI Taxonomy" id="1795308"/>
    <lineage>
        <taxon>Bacteria</taxon>
        <taxon>Pseudomonadati</taxon>
        <taxon>Pseudomonadota</taxon>
        <taxon>Alphaproteobacteria</taxon>
        <taxon>Rhodobacterales</taxon>
        <taxon>Paracoccaceae</taxon>
        <taxon>Pseudothioclava</taxon>
    </lineage>
</organism>
<evidence type="ECO:0000313" key="3">
    <source>
        <dbReference type="Proteomes" id="UP000243507"/>
    </source>
</evidence>
<gene>
    <name evidence="2" type="ORF">CLN94_05190</name>
</gene>
<dbReference type="EMBL" id="NTJD01000003">
    <property type="protein sequence ID" value="PCD77342.1"/>
    <property type="molecule type" value="Genomic_DNA"/>
</dbReference>
<evidence type="ECO:0000313" key="2">
    <source>
        <dbReference type="EMBL" id="PCD77342.1"/>
    </source>
</evidence>
<keyword evidence="1" id="KW-1133">Transmembrane helix</keyword>
<reference evidence="2 3" key="1">
    <citation type="submission" date="2017-09" db="EMBL/GenBank/DDBJ databases">
        <title>A multilocus sequence analysis scheme for characterization of bacteria in the genus Thioclava.</title>
        <authorList>
            <person name="Liu Y."/>
            <person name="Shao Z."/>
        </authorList>
    </citation>
    <scope>NUCLEOTIDE SEQUENCE [LARGE SCALE GENOMIC DNA]</scope>
    <source>
        <strain evidence="2 3">CAU 1312</strain>
    </source>
</reference>
<keyword evidence="1" id="KW-0472">Membrane</keyword>
<dbReference type="OrthoDB" id="7875737at2"/>